<feature type="region of interest" description="Disordered" evidence="1">
    <location>
        <begin position="1"/>
        <end position="25"/>
    </location>
</feature>
<reference evidence="3 4" key="1">
    <citation type="submission" date="2018-06" db="EMBL/GenBank/DDBJ databases">
        <title>Genomic Encyclopedia of Type Strains, Phase IV (KMG-IV): sequencing the most valuable type-strain genomes for metagenomic binning, comparative biology and taxonomic classification.</title>
        <authorList>
            <person name="Goeker M."/>
        </authorList>
    </citation>
    <scope>NUCLEOTIDE SEQUENCE [LARGE SCALE GENOMIC DNA]</scope>
    <source>
        <strain evidence="3 4">DSM 25619</strain>
    </source>
</reference>
<feature type="domain" description="PilZ" evidence="2">
    <location>
        <begin position="129"/>
        <end position="205"/>
    </location>
</feature>
<dbReference type="SUPFAM" id="SSF141371">
    <property type="entry name" value="PilZ domain-like"/>
    <property type="match status" value="1"/>
</dbReference>
<dbReference type="RefSeq" id="WP_113944884.1">
    <property type="nucleotide sequence ID" value="NZ_JBHEEG010000001.1"/>
</dbReference>
<gene>
    <name evidence="3" type="ORF">DFR47_104409</name>
</gene>
<dbReference type="OrthoDB" id="9798164at2"/>
<dbReference type="GO" id="GO:0035438">
    <property type="term" value="F:cyclic-di-GMP binding"/>
    <property type="evidence" value="ECO:0007669"/>
    <property type="project" value="InterPro"/>
</dbReference>
<proteinExistence type="predicted"/>
<accession>A0A366E0L7</accession>
<sequence length="210" mass="23234">MTAQTPASSHASETSPAKTAEQSGATIRLTLKTPLNGRFMRTDGSEYTCRLWRISANNADLGVTGDEAALQPDEHIIAYIENLGRIEGTIINIHRDDFSLQLQHSEHQKKKLLTKIKWLSQHADQKDAEQRRHTRHTPARSDAVLTLSDGSQHACKILDLSLSGAAVETALRPPLRSIVTLGNSQAKVMRHFDDGIGIEFLVLQTDLPRN</sequence>
<dbReference type="Pfam" id="PF07238">
    <property type="entry name" value="PilZ"/>
    <property type="match status" value="1"/>
</dbReference>
<dbReference type="EMBL" id="QNRH01000004">
    <property type="protein sequence ID" value="RBO95044.1"/>
    <property type="molecule type" value="Genomic_DNA"/>
</dbReference>
<organism evidence="3 4">
    <name type="scientific">Pseudochrobactrum asaccharolyticum</name>
    <dbReference type="NCBI Taxonomy" id="354351"/>
    <lineage>
        <taxon>Bacteria</taxon>
        <taxon>Pseudomonadati</taxon>
        <taxon>Pseudomonadota</taxon>
        <taxon>Alphaproteobacteria</taxon>
        <taxon>Hyphomicrobiales</taxon>
        <taxon>Brucellaceae</taxon>
        <taxon>Pseudochrobactrum</taxon>
    </lineage>
</organism>
<keyword evidence="4" id="KW-1185">Reference proteome</keyword>
<evidence type="ECO:0000259" key="2">
    <source>
        <dbReference type="Pfam" id="PF07238"/>
    </source>
</evidence>
<evidence type="ECO:0000313" key="3">
    <source>
        <dbReference type="EMBL" id="RBO95044.1"/>
    </source>
</evidence>
<dbReference type="Gene3D" id="2.40.10.220">
    <property type="entry name" value="predicted glycosyltransferase like domains"/>
    <property type="match status" value="1"/>
</dbReference>
<dbReference type="InterPro" id="IPR009875">
    <property type="entry name" value="PilZ_domain"/>
</dbReference>
<dbReference type="AlphaFoldDB" id="A0A366E0L7"/>
<evidence type="ECO:0000256" key="1">
    <source>
        <dbReference type="SAM" id="MobiDB-lite"/>
    </source>
</evidence>
<comment type="caution">
    <text evidence="3">The sequence shown here is derived from an EMBL/GenBank/DDBJ whole genome shotgun (WGS) entry which is preliminary data.</text>
</comment>
<evidence type="ECO:0000313" key="4">
    <source>
        <dbReference type="Proteomes" id="UP000252893"/>
    </source>
</evidence>
<name>A0A366E0L7_9HYPH</name>
<protein>
    <submittedName>
        <fullName evidence="3">PilZ domain-containing protein</fullName>
    </submittedName>
</protein>
<dbReference type="Proteomes" id="UP000252893">
    <property type="component" value="Unassembled WGS sequence"/>
</dbReference>